<dbReference type="InterPro" id="IPR036890">
    <property type="entry name" value="HATPase_C_sf"/>
</dbReference>
<dbReference type="InterPro" id="IPR003594">
    <property type="entry name" value="HATPase_dom"/>
</dbReference>
<protein>
    <recommendedName>
        <fullName evidence="1">Histidine kinase/HSP90-like ATPase domain-containing protein</fullName>
    </recommendedName>
</protein>
<evidence type="ECO:0000313" key="3">
    <source>
        <dbReference type="Proteomes" id="UP000214684"/>
    </source>
</evidence>
<dbReference type="Proteomes" id="UP000214684">
    <property type="component" value="Unassembled WGS sequence"/>
</dbReference>
<evidence type="ECO:0000313" key="2">
    <source>
        <dbReference type="EMBL" id="OXG07851.1"/>
    </source>
</evidence>
<dbReference type="RefSeq" id="WP_089478927.1">
    <property type="nucleotide sequence ID" value="NZ_MUGS01000008.1"/>
</dbReference>
<evidence type="ECO:0000259" key="1">
    <source>
        <dbReference type="Pfam" id="PF02518"/>
    </source>
</evidence>
<dbReference type="Gene3D" id="3.30.565.10">
    <property type="entry name" value="Histidine kinase-like ATPase, C-terminal domain"/>
    <property type="match status" value="1"/>
</dbReference>
<accession>A0A227PD34</accession>
<comment type="caution">
    <text evidence="2">The sequence shown here is derived from an EMBL/GenBank/DDBJ whole genome shotgun (WGS) entry which is preliminary data.</text>
</comment>
<dbReference type="OrthoDB" id="9781208at2"/>
<dbReference type="Pfam" id="PF02518">
    <property type="entry name" value="HATPase_c"/>
    <property type="match status" value="1"/>
</dbReference>
<organism evidence="2 3">
    <name type="scientific">Flavobacterium araucananum</name>
    <dbReference type="NCBI Taxonomy" id="946678"/>
    <lineage>
        <taxon>Bacteria</taxon>
        <taxon>Pseudomonadati</taxon>
        <taxon>Bacteroidota</taxon>
        <taxon>Flavobacteriia</taxon>
        <taxon>Flavobacteriales</taxon>
        <taxon>Flavobacteriaceae</taxon>
        <taxon>Flavobacterium</taxon>
    </lineage>
</organism>
<sequence length="33" mass="3857">MSIVKKIVENYKGNIWIESELTKGTTFFIKLPK</sequence>
<feature type="domain" description="Histidine kinase/HSP90-like ATPase" evidence="1">
    <location>
        <begin position="1"/>
        <end position="32"/>
    </location>
</feature>
<keyword evidence="3" id="KW-1185">Reference proteome</keyword>
<dbReference type="AlphaFoldDB" id="A0A227PD34"/>
<proteinExistence type="predicted"/>
<dbReference type="EMBL" id="MUGS01000008">
    <property type="protein sequence ID" value="OXG07851.1"/>
    <property type="molecule type" value="Genomic_DNA"/>
</dbReference>
<reference evidence="2 3" key="1">
    <citation type="submission" date="2016-11" db="EMBL/GenBank/DDBJ databases">
        <title>Whole genomes of Flavobacteriaceae.</title>
        <authorList>
            <person name="Stine C."/>
            <person name="Li C."/>
            <person name="Tadesse D."/>
        </authorList>
    </citation>
    <scope>NUCLEOTIDE SEQUENCE [LARGE SCALE GENOMIC DNA]</scope>
    <source>
        <strain evidence="2 3">DSM 24704</strain>
    </source>
</reference>
<name>A0A227PD34_9FLAO</name>
<dbReference type="SUPFAM" id="SSF55874">
    <property type="entry name" value="ATPase domain of HSP90 chaperone/DNA topoisomerase II/histidine kinase"/>
    <property type="match status" value="1"/>
</dbReference>
<gene>
    <name evidence="2" type="ORF">B0A64_07640</name>
</gene>